<dbReference type="SUPFAM" id="SSF48452">
    <property type="entry name" value="TPR-like"/>
    <property type="match status" value="1"/>
</dbReference>
<dbReference type="Gene3D" id="1.25.40.10">
    <property type="entry name" value="Tetratricopeptide repeat domain"/>
    <property type="match status" value="1"/>
</dbReference>
<dbReference type="Proteomes" id="UP001151529">
    <property type="component" value="Chromosome 2"/>
</dbReference>
<dbReference type="InterPro" id="IPR043376">
    <property type="entry name" value="NPG1-like"/>
</dbReference>
<comment type="caution">
    <text evidence="2">The sequence shown here is derived from an EMBL/GenBank/DDBJ whole genome shotgun (WGS) entry which is preliminary data.</text>
</comment>
<evidence type="ECO:0000313" key="2">
    <source>
        <dbReference type="EMBL" id="KAJ6730745.1"/>
    </source>
</evidence>
<dbReference type="PANTHER" id="PTHR44102">
    <property type="entry name" value="PROTEIN NPG1"/>
    <property type="match status" value="1"/>
</dbReference>
<dbReference type="SMART" id="SM00028">
    <property type="entry name" value="TPR"/>
    <property type="match status" value="4"/>
</dbReference>
<sequence length="264" mass="29360">MLYAEQRNLNTALRYAKRFIDATGGSLLKGWRLLALILSAQHRFSEAEVVIDAALDETAKWEQGPLLRLKAKLKTSQSLPMGAIETYRYLLALVQAQRKSFGPLRSVSQVGGDGVNEYEVWHGLADLYSRLSHWKDMEVCLGKAKELKPYSAEVLYTEGVMLQGRGQAEEAMSAYITALLVDPSFVPCKILIGALLSKRDSNALPVARSILSDALKIEPTSRMAWYYLGIIHRVDGRIADAADCFQAASMLEEFDPIENFSSIL</sequence>
<dbReference type="EMBL" id="JAPFFL010000004">
    <property type="protein sequence ID" value="KAJ6730745.1"/>
    <property type="molecule type" value="Genomic_DNA"/>
</dbReference>
<reference evidence="2" key="2">
    <citation type="journal article" date="2023" name="Int. J. Mol. Sci.">
        <title>De Novo Assembly and Annotation of 11 Diverse Shrub Willow (Salix) Genomes Reveals Novel Gene Organization in Sex-Linked Regions.</title>
        <authorList>
            <person name="Hyden B."/>
            <person name="Feng K."/>
            <person name="Yates T.B."/>
            <person name="Jawdy S."/>
            <person name="Cereghino C."/>
            <person name="Smart L.B."/>
            <person name="Muchero W."/>
        </authorList>
    </citation>
    <scope>NUCLEOTIDE SEQUENCE [LARGE SCALE GENOMIC DNA]</scope>
    <source>
        <tissue evidence="2">Shoot tip</tissue>
    </source>
</reference>
<dbReference type="InterPro" id="IPR019734">
    <property type="entry name" value="TPR_rpt"/>
</dbReference>
<dbReference type="OrthoDB" id="29013at2759"/>
<dbReference type="AlphaFoldDB" id="A0A9Q0UII8"/>
<organism evidence="2 3">
    <name type="scientific">Salix viminalis</name>
    <name type="common">Common osier</name>
    <name type="synonym">Basket willow</name>
    <dbReference type="NCBI Taxonomy" id="40686"/>
    <lineage>
        <taxon>Eukaryota</taxon>
        <taxon>Viridiplantae</taxon>
        <taxon>Streptophyta</taxon>
        <taxon>Embryophyta</taxon>
        <taxon>Tracheophyta</taxon>
        <taxon>Spermatophyta</taxon>
        <taxon>Magnoliopsida</taxon>
        <taxon>eudicotyledons</taxon>
        <taxon>Gunneridae</taxon>
        <taxon>Pentapetalae</taxon>
        <taxon>rosids</taxon>
        <taxon>fabids</taxon>
        <taxon>Malpighiales</taxon>
        <taxon>Salicaceae</taxon>
        <taxon>Saliceae</taxon>
        <taxon>Salix</taxon>
    </lineage>
</organism>
<reference evidence="2" key="1">
    <citation type="submission" date="2022-11" db="EMBL/GenBank/DDBJ databases">
        <authorList>
            <person name="Hyden B.L."/>
            <person name="Feng K."/>
            <person name="Yates T."/>
            <person name="Jawdy S."/>
            <person name="Smart L.B."/>
            <person name="Muchero W."/>
        </authorList>
    </citation>
    <scope>NUCLEOTIDE SEQUENCE</scope>
    <source>
        <tissue evidence="2">Shoot tip</tissue>
    </source>
</reference>
<keyword evidence="1" id="KW-0802">TPR repeat</keyword>
<proteinExistence type="predicted"/>
<feature type="repeat" description="TPR" evidence="1">
    <location>
        <begin position="152"/>
        <end position="185"/>
    </location>
</feature>
<protein>
    <submittedName>
        <fullName evidence="2">PROTEIN NPG1</fullName>
    </submittedName>
</protein>
<name>A0A9Q0UII8_SALVM</name>
<dbReference type="InterPro" id="IPR011990">
    <property type="entry name" value="TPR-like_helical_dom_sf"/>
</dbReference>
<keyword evidence="3" id="KW-1185">Reference proteome</keyword>
<evidence type="ECO:0000313" key="3">
    <source>
        <dbReference type="Proteomes" id="UP001151529"/>
    </source>
</evidence>
<accession>A0A9Q0UII8</accession>
<evidence type="ECO:0000256" key="1">
    <source>
        <dbReference type="PROSITE-ProRule" id="PRU00339"/>
    </source>
</evidence>
<gene>
    <name evidence="2" type="ORF">OIU85_021527</name>
</gene>
<dbReference type="PROSITE" id="PS50005">
    <property type="entry name" value="TPR"/>
    <property type="match status" value="1"/>
</dbReference>
<dbReference type="PANTHER" id="PTHR44102:SF5">
    <property type="entry name" value="PROTEIN NPG1"/>
    <property type="match status" value="1"/>
</dbReference>
<dbReference type="FunFam" id="1.25.40.10:FF:002569">
    <property type="entry name" value="NPG1"/>
    <property type="match status" value="1"/>
</dbReference>